<dbReference type="InterPro" id="IPR036838">
    <property type="entry name" value="Ribosomal_uS10_dom_sf"/>
</dbReference>
<sequence length="83" mass="9206">MCQLDQRLKRKQSQCEGPIRMPMETVSITTKKSLVVKVLRLGMVFRGESTKDTDQPRSSEVVQQVASIGIEPGVEDEVTNADA</sequence>
<keyword evidence="1" id="KW-0687">Ribonucleoprotein</keyword>
<name>A0AA41NEH9_SCICA</name>
<evidence type="ECO:0000313" key="1">
    <source>
        <dbReference type="EMBL" id="MBZ3888888.1"/>
    </source>
</evidence>
<organism evidence="1 2">
    <name type="scientific">Sciurus carolinensis</name>
    <name type="common">Eastern gray squirrel</name>
    <dbReference type="NCBI Taxonomy" id="30640"/>
    <lineage>
        <taxon>Eukaryota</taxon>
        <taxon>Metazoa</taxon>
        <taxon>Chordata</taxon>
        <taxon>Craniata</taxon>
        <taxon>Vertebrata</taxon>
        <taxon>Euteleostomi</taxon>
        <taxon>Mammalia</taxon>
        <taxon>Eutheria</taxon>
        <taxon>Euarchontoglires</taxon>
        <taxon>Glires</taxon>
        <taxon>Rodentia</taxon>
        <taxon>Sciuromorpha</taxon>
        <taxon>Sciuridae</taxon>
        <taxon>Sciurinae</taxon>
        <taxon>Sciurini</taxon>
        <taxon>Sciurus</taxon>
    </lineage>
</organism>
<dbReference type="GO" id="GO:0005840">
    <property type="term" value="C:ribosome"/>
    <property type="evidence" value="ECO:0007669"/>
    <property type="project" value="UniProtKB-KW"/>
</dbReference>
<evidence type="ECO:0000313" key="2">
    <source>
        <dbReference type="Proteomes" id="UP001166674"/>
    </source>
</evidence>
<comment type="caution">
    <text evidence="1">The sequence shown here is derived from an EMBL/GenBank/DDBJ whole genome shotgun (WGS) entry which is preliminary data.</text>
</comment>
<dbReference type="EMBL" id="JAATJV010427200">
    <property type="protein sequence ID" value="MBZ3888888.1"/>
    <property type="molecule type" value="Genomic_DNA"/>
</dbReference>
<reference evidence="1" key="1">
    <citation type="submission" date="2020-03" db="EMBL/GenBank/DDBJ databases">
        <title>Studies in the Genomics of Life Span.</title>
        <authorList>
            <person name="Glass D."/>
        </authorList>
    </citation>
    <scope>NUCLEOTIDE SEQUENCE</scope>
    <source>
        <strain evidence="1">SUZIE</strain>
        <tissue evidence="1">Muscle</tissue>
    </source>
</reference>
<accession>A0AA41NEH9</accession>
<gene>
    <name evidence="1" type="ORF">SUZIE_200195</name>
</gene>
<keyword evidence="1" id="KW-0689">Ribosomal protein</keyword>
<dbReference type="Proteomes" id="UP001166674">
    <property type="component" value="Unassembled WGS sequence"/>
</dbReference>
<keyword evidence="2" id="KW-1185">Reference proteome</keyword>
<dbReference type="AlphaFoldDB" id="A0AA41NEH9"/>
<protein>
    <submittedName>
        <fullName evidence="1">40S ribosomal protein S20</fullName>
    </submittedName>
</protein>
<proteinExistence type="predicted"/>
<dbReference type="Gene3D" id="3.30.70.600">
    <property type="entry name" value="Ribosomal protein S10 domain"/>
    <property type="match status" value="1"/>
</dbReference>